<protein>
    <submittedName>
        <fullName evidence="2">Uncharacterized protein</fullName>
    </submittedName>
</protein>
<dbReference type="OrthoDB" id="2179558at2"/>
<evidence type="ECO:0000256" key="1">
    <source>
        <dbReference type="SAM" id="Coils"/>
    </source>
</evidence>
<dbReference type="Proteomes" id="UP000250583">
    <property type="component" value="Unassembled WGS sequence"/>
</dbReference>
<evidence type="ECO:0000313" key="3">
    <source>
        <dbReference type="Proteomes" id="UP000250583"/>
    </source>
</evidence>
<proteinExistence type="predicted"/>
<dbReference type="EMBL" id="PRLE01000004">
    <property type="protein sequence ID" value="RAW58762.1"/>
    <property type="molecule type" value="Genomic_DNA"/>
</dbReference>
<feature type="coiled-coil region" evidence="1">
    <location>
        <begin position="252"/>
        <end position="282"/>
    </location>
</feature>
<name>A0A329UAL0_9FIRM</name>
<evidence type="ECO:0000313" key="2">
    <source>
        <dbReference type="EMBL" id="RAW58762.1"/>
    </source>
</evidence>
<dbReference type="RefSeq" id="WP_112148645.1">
    <property type="nucleotide sequence ID" value="NZ_PRLE01000004.1"/>
</dbReference>
<dbReference type="AlphaFoldDB" id="A0A329UAL0"/>
<gene>
    <name evidence="2" type="ORF">C4N22_08500</name>
</gene>
<organism evidence="2 3">
    <name type="scientific">Faecalibacterium prausnitzii</name>
    <dbReference type="NCBI Taxonomy" id="853"/>
    <lineage>
        <taxon>Bacteria</taxon>
        <taxon>Bacillati</taxon>
        <taxon>Bacillota</taxon>
        <taxon>Clostridia</taxon>
        <taxon>Eubacteriales</taxon>
        <taxon>Oscillospiraceae</taxon>
        <taxon>Faecalibacterium</taxon>
    </lineage>
</organism>
<accession>A0A329UAL0</accession>
<reference evidence="2 3" key="1">
    <citation type="submission" date="2018-02" db="EMBL/GenBank/DDBJ databases">
        <title>Complete genome sequencing of Faecalibacterium prausnitzii strains isolated from the human gut.</title>
        <authorList>
            <person name="Fitzgerald B.C."/>
            <person name="Shkoporov A.N."/>
            <person name="Ross P.R."/>
            <person name="Hill C."/>
        </authorList>
    </citation>
    <scope>NUCLEOTIDE SEQUENCE [LARGE SCALE GENOMIC DNA]</scope>
    <source>
        <strain evidence="2 3">APC923/61-1</strain>
    </source>
</reference>
<keyword evidence="1" id="KW-0175">Coiled coil</keyword>
<comment type="caution">
    <text evidence="2">The sequence shown here is derived from an EMBL/GenBank/DDBJ whole genome shotgun (WGS) entry which is preliminary data.</text>
</comment>
<sequence length="444" mass="51323">MRNPKILGLNTNFELLHFPNFHEDSFSSVISLLDYDALIIDTSNLIFQYTDKEKYKNRYLVTEPDASQMKADFEHIQKQADEFLSAGHNIYLLVGHNENCYCRYERSAFDLLGDPTEFDMYSFLPVSLTLEHLKGKEIASCGNAPFNTFFEVNKGNLEYNATFEVQKGTVLAKIRKTDKVISFSQQYKKGTIIFLPTLDPDIMIETPKGKKFIETFLQSIYDIDNQLCLEKEVNTLPDWAEDFHILDEIKTIDAKRQAEQRIEKLKKALETEQKKLEHIINYKRLLTETGAPLENIVKQVLSELGFELCPTEEKRSDVIAKYGDIDIVAEIKGVGKSAAEKHAAQLEKWASQFLIDHGHQPRALLIVNGYNTLPLDQRIEEVFPDQMLKYSTSREQALITTTQLLCLFIEIQEHPECKEERIQELLSTIGRYNRYTDYSEFITQ</sequence>